<dbReference type="EMBL" id="JFKF01000202">
    <property type="protein sequence ID" value="KDO02183.1"/>
    <property type="molecule type" value="Genomic_DNA"/>
</dbReference>
<comment type="caution">
    <text evidence="1">The sequence shown here is derived from an EMBL/GenBank/DDBJ whole genome shotgun (WGS) entry which is preliminary data.</text>
</comment>
<keyword evidence="2" id="KW-1185">Reference proteome</keyword>
<dbReference type="RefSeq" id="WP_008581509.1">
    <property type="nucleotide sequence ID" value="NZ_JFKF01000202.1"/>
</dbReference>
<protein>
    <submittedName>
        <fullName evidence="1">Uncharacterized protein</fullName>
    </submittedName>
</protein>
<name>A0A8E1BZC2_9RICK</name>
<reference evidence="1 2" key="1">
    <citation type="submission" date="2014-02" db="EMBL/GenBank/DDBJ databases">
        <title>Draft genome sequence of Rickettsia buchneri sp. nov. ISO7T.</title>
        <authorList>
            <person name="Felsheim R.F."/>
            <person name="Kurtti T.J."/>
            <person name="Munderloh U.G."/>
        </authorList>
    </citation>
    <scope>NUCLEOTIDE SEQUENCE [LARGE SCALE GENOMIC DNA]</scope>
    <source>
        <strain evidence="2">ISO7</strain>
        <plasmid evidence="1">pREISMN_2</plasmid>
    </source>
</reference>
<geneLocation type="plasmid" evidence="1">
    <name>pREISMN_2</name>
</geneLocation>
<keyword evidence="1" id="KW-0614">Plasmid</keyword>
<dbReference type="AlphaFoldDB" id="A0A8E1BZC2"/>
<sequence>MNNNNPVCNFDSKRLTKSIVSCVAKPSIPNCAVKPVIKAATDPCFQKHMAQQTLNDPYYQHMPKNDAAAATIYAAKWGVNIMILQDVR</sequence>
<evidence type="ECO:0000313" key="1">
    <source>
        <dbReference type="EMBL" id="KDO02183.1"/>
    </source>
</evidence>
<dbReference type="Proteomes" id="UP000027161">
    <property type="component" value="Unassembled WGS sequence"/>
</dbReference>
<organism evidence="1 2">
    <name type="scientific">Rickettsia tamurae subsp. buchneri</name>
    <dbReference type="NCBI Taxonomy" id="1462938"/>
    <lineage>
        <taxon>Bacteria</taxon>
        <taxon>Pseudomonadati</taxon>
        <taxon>Pseudomonadota</taxon>
        <taxon>Alphaproteobacteria</taxon>
        <taxon>Rickettsiales</taxon>
        <taxon>Rickettsiaceae</taxon>
        <taxon>Rickettsieae</taxon>
        <taxon>Rickettsia</taxon>
        <taxon>spotted fever group</taxon>
    </lineage>
</organism>
<proteinExistence type="predicted"/>
<gene>
    <name evidence="1" type="ORF">REISMN_08485</name>
</gene>
<evidence type="ECO:0000313" key="2">
    <source>
        <dbReference type="Proteomes" id="UP000027161"/>
    </source>
</evidence>
<accession>A0A8E1BZC2</accession>